<dbReference type="PANTHER" id="PTHR21060">
    <property type="entry name" value="ACETATE KINASE"/>
    <property type="match status" value="1"/>
</dbReference>
<keyword evidence="5 6" id="KW-0067">ATP-binding</keyword>
<dbReference type="GO" id="GO:0006083">
    <property type="term" value="P:acetate metabolic process"/>
    <property type="evidence" value="ECO:0007669"/>
    <property type="project" value="TreeGrafter"/>
</dbReference>
<keyword evidence="6" id="KW-0460">Magnesium</keyword>
<evidence type="ECO:0000256" key="6">
    <source>
        <dbReference type="HAMAP-Rule" id="MF_00020"/>
    </source>
</evidence>
<dbReference type="EC" id="2.7.2.1" evidence="6"/>
<dbReference type="GO" id="GO:0000287">
    <property type="term" value="F:magnesium ion binding"/>
    <property type="evidence" value="ECO:0007669"/>
    <property type="project" value="UniProtKB-UniRule"/>
</dbReference>
<dbReference type="OrthoDB" id="9802453at2"/>
<keyword evidence="4 6" id="KW-0418">Kinase</keyword>
<keyword evidence="9" id="KW-1185">Reference proteome</keyword>
<name>A0A1H0NSF6_9MICO</name>
<dbReference type="CDD" id="cd24010">
    <property type="entry name" value="ASKHA_NBD_AcK_PK"/>
    <property type="match status" value="1"/>
</dbReference>
<feature type="binding site" evidence="6">
    <location>
        <position position="383"/>
    </location>
    <ligand>
        <name>Mg(2+)</name>
        <dbReference type="ChEBI" id="CHEBI:18420"/>
    </ligand>
</feature>
<dbReference type="InterPro" id="IPR043129">
    <property type="entry name" value="ATPase_NBD"/>
</dbReference>
<dbReference type="PROSITE" id="PS01076">
    <property type="entry name" value="ACETATE_KINASE_2"/>
    <property type="match status" value="1"/>
</dbReference>
<comment type="cofactor">
    <cofactor evidence="6">
        <name>Mg(2+)</name>
        <dbReference type="ChEBI" id="CHEBI:18420"/>
    </cofactor>
    <cofactor evidence="6">
        <name>Mn(2+)</name>
        <dbReference type="ChEBI" id="CHEBI:29035"/>
    </cofactor>
    <text evidence="6">Mg(2+). Can also accept Mn(2+).</text>
</comment>
<evidence type="ECO:0000256" key="1">
    <source>
        <dbReference type="ARBA" id="ARBA00008748"/>
    </source>
</evidence>
<comment type="pathway">
    <text evidence="6">Metabolic intermediate biosynthesis; acetyl-CoA biosynthesis; acetyl-CoA from acetate: step 1/2.</text>
</comment>
<dbReference type="PIRSF" id="PIRSF000722">
    <property type="entry name" value="Acetate_prop_kin"/>
    <property type="match status" value="1"/>
</dbReference>
<feature type="binding site" evidence="6">
    <location>
        <begin position="282"/>
        <end position="284"/>
    </location>
    <ligand>
        <name>ATP</name>
        <dbReference type="ChEBI" id="CHEBI:30616"/>
    </ligand>
</feature>
<dbReference type="SUPFAM" id="SSF53067">
    <property type="entry name" value="Actin-like ATPase domain"/>
    <property type="match status" value="2"/>
</dbReference>
<comment type="subunit">
    <text evidence="6">Homodimer.</text>
</comment>
<dbReference type="InterPro" id="IPR004372">
    <property type="entry name" value="Ac/propionate_kinase"/>
</dbReference>
<keyword evidence="3 6" id="KW-0547">Nucleotide-binding</keyword>
<dbReference type="InterPro" id="IPR023865">
    <property type="entry name" value="Aliphatic_acid_kinase_CS"/>
</dbReference>
<evidence type="ECO:0000256" key="4">
    <source>
        <dbReference type="ARBA" id="ARBA00022777"/>
    </source>
</evidence>
<reference evidence="9" key="1">
    <citation type="submission" date="2016-10" db="EMBL/GenBank/DDBJ databases">
        <authorList>
            <person name="Varghese N."/>
            <person name="Submissions S."/>
        </authorList>
    </citation>
    <scope>NUCLEOTIDE SEQUENCE [LARGE SCALE GENOMIC DNA]</scope>
    <source>
        <strain evidence="9">DSM 22329</strain>
    </source>
</reference>
<organism evidence="8 9">
    <name type="scientific">Pedococcus dokdonensis</name>
    <dbReference type="NCBI Taxonomy" id="443156"/>
    <lineage>
        <taxon>Bacteria</taxon>
        <taxon>Bacillati</taxon>
        <taxon>Actinomycetota</taxon>
        <taxon>Actinomycetes</taxon>
        <taxon>Micrococcales</taxon>
        <taxon>Intrasporangiaceae</taxon>
        <taxon>Pedococcus</taxon>
    </lineage>
</organism>
<evidence type="ECO:0000313" key="9">
    <source>
        <dbReference type="Proteomes" id="UP000199077"/>
    </source>
</evidence>
<evidence type="ECO:0000256" key="2">
    <source>
        <dbReference type="ARBA" id="ARBA00022679"/>
    </source>
</evidence>
<dbReference type="GO" id="GO:0005737">
    <property type="term" value="C:cytoplasm"/>
    <property type="evidence" value="ECO:0007669"/>
    <property type="project" value="UniProtKB-SubCell"/>
</dbReference>
<evidence type="ECO:0000256" key="5">
    <source>
        <dbReference type="ARBA" id="ARBA00022840"/>
    </source>
</evidence>
<evidence type="ECO:0000256" key="3">
    <source>
        <dbReference type="ARBA" id="ARBA00022741"/>
    </source>
</evidence>
<keyword evidence="2 6" id="KW-0808">Transferase</keyword>
<comment type="catalytic activity">
    <reaction evidence="6">
        <text>acetate + ATP = acetyl phosphate + ADP</text>
        <dbReference type="Rhea" id="RHEA:11352"/>
        <dbReference type="ChEBI" id="CHEBI:22191"/>
        <dbReference type="ChEBI" id="CHEBI:30089"/>
        <dbReference type="ChEBI" id="CHEBI:30616"/>
        <dbReference type="ChEBI" id="CHEBI:456216"/>
        <dbReference type="EC" id="2.7.2.1"/>
    </reaction>
</comment>
<dbReference type="AlphaFoldDB" id="A0A1H0NSF6"/>
<dbReference type="RefSeq" id="WP_091782353.1">
    <property type="nucleotide sequence ID" value="NZ_LT629711.1"/>
</dbReference>
<dbReference type="PANTHER" id="PTHR21060:SF15">
    <property type="entry name" value="ACETATE KINASE-RELATED"/>
    <property type="match status" value="1"/>
</dbReference>
<dbReference type="Pfam" id="PF00871">
    <property type="entry name" value="Acetate_kinase"/>
    <property type="match status" value="1"/>
</dbReference>
<keyword evidence="6" id="KW-0963">Cytoplasm</keyword>
<comment type="subcellular location">
    <subcellularLocation>
        <location evidence="6">Cytoplasm</location>
    </subcellularLocation>
</comment>
<feature type="binding site" evidence="6">
    <location>
        <position position="91"/>
    </location>
    <ligand>
        <name>substrate</name>
    </ligand>
</feature>
<dbReference type="PRINTS" id="PR00471">
    <property type="entry name" value="ACETATEKNASE"/>
</dbReference>
<dbReference type="Proteomes" id="UP000199077">
    <property type="component" value="Chromosome I"/>
</dbReference>
<accession>A0A1H0NSF6</accession>
<keyword evidence="6" id="KW-0479">Metal-binding</keyword>
<feature type="site" description="Transition state stabilizer" evidence="6">
    <location>
        <position position="241"/>
    </location>
</feature>
<gene>
    <name evidence="6" type="primary">ackA</name>
    <name evidence="8" type="ORF">SAMN04489867_1019</name>
</gene>
<dbReference type="STRING" id="443156.SAMN04489867_1019"/>
<comment type="similarity">
    <text evidence="1 6 7">Belongs to the acetokinase family.</text>
</comment>
<dbReference type="HAMAP" id="MF_00020">
    <property type="entry name" value="Acetate_kinase"/>
    <property type="match status" value="1"/>
</dbReference>
<dbReference type="EMBL" id="LT629711">
    <property type="protein sequence ID" value="SDO95320.1"/>
    <property type="molecule type" value="Genomic_DNA"/>
</dbReference>
<feature type="binding site" evidence="6">
    <location>
        <begin position="208"/>
        <end position="212"/>
    </location>
    <ligand>
        <name>ATP</name>
        <dbReference type="ChEBI" id="CHEBI:30616"/>
    </ligand>
</feature>
<proteinExistence type="inferred from homology"/>
<evidence type="ECO:0000313" key="8">
    <source>
        <dbReference type="EMBL" id="SDO95320.1"/>
    </source>
</evidence>
<dbReference type="GO" id="GO:0008776">
    <property type="term" value="F:acetate kinase activity"/>
    <property type="evidence" value="ECO:0007669"/>
    <property type="project" value="UniProtKB-UniRule"/>
</dbReference>
<dbReference type="UniPathway" id="UPA00340">
    <property type="reaction ID" value="UER00458"/>
</dbReference>
<dbReference type="PROSITE" id="PS01075">
    <property type="entry name" value="ACETATE_KINASE_1"/>
    <property type="match status" value="1"/>
</dbReference>
<protein>
    <recommendedName>
        <fullName evidence="6">Acetate kinase</fullName>
        <ecNumber evidence="6">2.7.2.1</ecNumber>
    </recommendedName>
    <alternativeName>
        <fullName evidence="6">Acetokinase</fullName>
    </alternativeName>
</protein>
<dbReference type="GO" id="GO:0005524">
    <property type="term" value="F:ATP binding"/>
    <property type="evidence" value="ECO:0007669"/>
    <property type="project" value="UniProtKB-KW"/>
</dbReference>
<feature type="binding site" evidence="6">
    <location>
        <begin position="330"/>
        <end position="334"/>
    </location>
    <ligand>
        <name>ATP</name>
        <dbReference type="ChEBI" id="CHEBI:30616"/>
    </ligand>
</feature>
<sequence length="401" mass="42194">MTDTQPVLVVNAGSSSLKYQVIDARSGRTAASGQVDRIGGAGRLTHTVGGETHERDVSCPDHATALEAARDALREHGPDLAELGLFAVGHRVVHGGQRFTEPVLVDDDVVAAITDLVPLAPLHNPANLEGIRSARRSFPDVPQVAVFDTAFHQTVPPRAHTYAVPAQWRDQHHVRRYGFHGTSHRFVSRRTAQLLGRRPEDCNVIVLHLGNGASACAVRGGRSVDTSMGLSPLEGLVMGTRSGDVDPALGGYLARVAGLDPTAYDEALNKASGLLGLAGISDLRELEERRTAGDEDAALAFEVMVYRLVKYVGAYAVALGHVDAIAFTGGIGENSAPVRGAVLGSLGLLGVVLDEPANAGGVPERRVTGPGSRIPAYVVPTNEELEIARACLAVLEGPGRV</sequence>
<evidence type="ECO:0000256" key="7">
    <source>
        <dbReference type="RuleBase" id="RU003835"/>
    </source>
</evidence>
<comment type="function">
    <text evidence="6">Catalyzes the formation of acetyl phosphate from acetate and ATP. Can also catalyze the reverse reaction.</text>
</comment>
<dbReference type="NCBIfam" id="TIGR00016">
    <property type="entry name" value="ackA"/>
    <property type="match status" value="1"/>
</dbReference>
<dbReference type="Gene3D" id="3.30.420.40">
    <property type="match status" value="2"/>
</dbReference>
<dbReference type="InterPro" id="IPR000890">
    <property type="entry name" value="Aliphatic_acid_kin_short-chain"/>
</dbReference>
<feature type="binding site" evidence="6">
    <location>
        <position position="18"/>
    </location>
    <ligand>
        <name>ATP</name>
        <dbReference type="ChEBI" id="CHEBI:30616"/>
    </ligand>
</feature>
<dbReference type="GO" id="GO:0006085">
    <property type="term" value="P:acetyl-CoA biosynthetic process"/>
    <property type="evidence" value="ECO:0007669"/>
    <property type="project" value="UniProtKB-UniRule"/>
</dbReference>
<feature type="site" description="Transition state stabilizer" evidence="6">
    <location>
        <position position="180"/>
    </location>
</feature>
<feature type="active site" description="Proton donor/acceptor" evidence="6">
    <location>
        <position position="148"/>
    </location>
</feature>
<feature type="binding site" evidence="6">
    <location>
        <position position="11"/>
    </location>
    <ligand>
        <name>Mg(2+)</name>
        <dbReference type="ChEBI" id="CHEBI:18420"/>
    </ligand>
</feature>